<keyword evidence="1" id="KW-0812">Transmembrane</keyword>
<reference evidence="2" key="1">
    <citation type="submission" date="2021-02" db="EMBL/GenBank/DDBJ databases">
        <authorList>
            <person name="Nowell W R."/>
        </authorList>
    </citation>
    <scope>NUCLEOTIDE SEQUENCE</scope>
</reference>
<dbReference type="EMBL" id="CAJNOJ010000292">
    <property type="protein sequence ID" value="CAF1375119.1"/>
    <property type="molecule type" value="Genomic_DNA"/>
</dbReference>
<protein>
    <submittedName>
        <fullName evidence="2">Uncharacterized protein</fullName>
    </submittedName>
</protein>
<keyword evidence="4" id="KW-1185">Reference proteome</keyword>
<accession>A0A814JGM9</accession>
<keyword evidence="1" id="KW-0472">Membrane</keyword>
<sequence>MEINQFITSTNTAFYLAKDFYGEQICGVTLNTYPLYDEVDYPDLRNFALKCRCDPLNVSHMVSFSVSPHMSNLERLYNQTCVSHIQQFIDSTLTESNFTKPQLSTSSNNVSIESLTNDLFVQSWTNESSYQLYFNQCQPWICEYLIESHLEMVYIITTILGLIGGLNTILHLLLPIIFSSVFNIRNYFTHQSQSSRGICSSCAFTRRSIIELNLFRDISS</sequence>
<evidence type="ECO:0000313" key="3">
    <source>
        <dbReference type="EMBL" id="CAF1375119.1"/>
    </source>
</evidence>
<name>A0A814JGM9_ADIRI</name>
<evidence type="ECO:0000256" key="1">
    <source>
        <dbReference type="SAM" id="Phobius"/>
    </source>
</evidence>
<proteinExistence type="predicted"/>
<feature type="transmembrane region" description="Helical" evidence="1">
    <location>
        <begin position="152"/>
        <end position="178"/>
    </location>
</feature>
<organism evidence="2 4">
    <name type="scientific">Adineta ricciae</name>
    <name type="common">Rotifer</name>
    <dbReference type="NCBI Taxonomy" id="249248"/>
    <lineage>
        <taxon>Eukaryota</taxon>
        <taxon>Metazoa</taxon>
        <taxon>Spiralia</taxon>
        <taxon>Gnathifera</taxon>
        <taxon>Rotifera</taxon>
        <taxon>Eurotatoria</taxon>
        <taxon>Bdelloidea</taxon>
        <taxon>Adinetida</taxon>
        <taxon>Adinetidae</taxon>
        <taxon>Adineta</taxon>
    </lineage>
</organism>
<dbReference type="Proteomes" id="UP000663852">
    <property type="component" value="Unassembled WGS sequence"/>
</dbReference>
<gene>
    <name evidence="3" type="ORF">EDS130_LOCUS34604</name>
    <name evidence="2" type="ORF">XAT740_LOCUS15163</name>
</gene>
<keyword evidence="1" id="KW-1133">Transmembrane helix</keyword>
<evidence type="ECO:0000313" key="4">
    <source>
        <dbReference type="Proteomes" id="UP000663828"/>
    </source>
</evidence>
<dbReference type="EMBL" id="CAJNOR010000930">
    <property type="protein sequence ID" value="CAF1039070.1"/>
    <property type="molecule type" value="Genomic_DNA"/>
</dbReference>
<comment type="caution">
    <text evidence="2">The sequence shown here is derived from an EMBL/GenBank/DDBJ whole genome shotgun (WGS) entry which is preliminary data.</text>
</comment>
<evidence type="ECO:0000313" key="2">
    <source>
        <dbReference type="EMBL" id="CAF1039070.1"/>
    </source>
</evidence>
<dbReference type="AlphaFoldDB" id="A0A814JGM9"/>
<dbReference type="Proteomes" id="UP000663828">
    <property type="component" value="Unassembled WGS sequence"/>
</dbReference>